<name>A0A644VYJ0_9ZZZZ</name>
<sequence length="84" mass="9484">MRRAAKVVRLMRSLCNEFLLGVFRVVFSCRLHAVHDAHVTVDDADALLGGAGMFFAAFADLNPTDEQPQDFRCQLRDFRIPLGF</sequence>
<accession>A0A644VYJ0</accession>
<evidence type="ECO:0000313" key="1">
    <source>
        <dbReference type="EMBL" id="MPL96554.1"/>
    </source>
</evidence>
<dbReference type="AlphaFoldDB" id="A0A644VYJ0"/>
<gene>
    <name evidence="1" type="ORF">SDC9_42736</name>
</gene>
<comment type="caution">
    <text evidence="1">The sequence shown here is derived from an EMBL/GenBank/DDBJ whole genome shotgun (WGS) entry which is preliminary data.</text>
</comment>
<reference evidence="1" key="1">
    <citation type="submission" date="2019-08" db="EMBL/GenBank/DDBJ databases">
        <authorList>
            <person name="Kucharzyk K."/>
            <person name="Murdoch R.W."/>
            <person name="Higgins S."/>
            <person name="Loffler F."/>
        </authorList>
    </citation>
    <scope>NUCLEOTIDE SEQUENCE</scope>
</reference>
<protein>
    <submittedName>
        <fullName evidence="1">Uncharacterized protein</fullName>
    </submittedName>
</protein>
<proteinExistence type="predicted"/>
<dbReference type="EMBL" id="VSSQ01000514">
    <property type="protein sequence ID" value="MPL96554.1"/>
    <property type="molecule type" value="Genomic_DNA"/>
</dbReference>
<organism evidence="1">
    <name type="scientific">bioreactor metagenome</name>
    <dbReference type="NCBI Taxonomy" id="1076179"/>
    <lineage>
        <taxon>unclassified sequences</taxon>
        <taxon>metagenomes</taxon>
        <taxon>ecological metagenomes</taxon>
    </lineage>
</organism>